<dbReference type="SUPFAM" id="SSF52540">
    <property type="entry name" value="P-loop containing nucleoside triphosphate hydrolases"/>
    <property type="match status" value="1"/>
</dbReference>
<keyword evidence="4" id="KW-1185">Reference proteome</keyword>
<dbReference type="Pfam" id="PF00350">
    <property type="entry name" value="Dynamin_N"/>
    <property type="match status" value="1"/>
</dbReference>
<dbReference type="Gene3D" id="3.40.50.300">
    <property type="entry name" value="P-loop containing nucleotide triphosphate hydrolases"/>
    <property type="match status" value="1"/>
</dbReference>
<dbReference type="InterPro" id="IPR045063">
    <property type="entry name" value="Dynamin_N"/>
</dbReference>
<proteinExistence type="predicted"/>
<name>A0A7R6SYL4_9BACT</name>
<evidence type="ECO:0000313" key="4">
    <source>
        <dbReference type="Proteomes" id="UP000595564"/>
    </source>
</evidence>
<dbReference type="KEGG" id="thyd:TTHT_1154"/>
<feature type="domain" description="Dynamin N-terminal" evidence="2">
    <location>
        <begin position="54"/>
        <end position="221"/>
    </location>
</feature>
<organism evidence="3 4">
    <name type="scientific">Thermotomaculum hydrothermale</name>
    <dbReference type="NCBI Taxonomy" id="981385"/>
    <lineage>
        <taxon>Bacteria</taxon>
        <taxon>Pseudomonadati</taxon>
        <taxon>Acidobacteriota</taxon>
        <taxon>Holophagae</taxon>
        <taxon>Thermotomaculales</taxon>
        <taxon>Thermotomaculaceae</taxon>
        <taxon>Thermotomaculum</taxon>
    </lineage>
</organism>
<dbReference type="InterPro" id="IPR027417">
    <property type="entry name" value="P-loop_NTPase"/>
</dbReference>
<dbReference type="PANTHER" id="PTHR43681:SF1">
    <property type="entry name" value="SARCALUMENIN"/>
    <property type="match status" value="1"/>
</dbReference>
<gene>
    <name evidence="3" type="ORF">TTHT_1154</name>
</gene>
<accession>A0A7R6SYL4</accession>
<dbReference type="EMBL" id="AP017470">
    <property type="protein sequence ID" value="BBB32686.1"/>
    <property type="molecule type" value="Genomic_DNA"/>
</dbReference>
<dbReference type="InterPro" id="IPR051943">
    <property type="entry name" value="TRAFAC_Dynamin-like_GTPase"/>
</dbReference>
<feature type="coiled-coil region" evidence="1">
    <location>
        <begin position="561"/>
        <end position="588"/>
    </location>
</feature>
<keyword evidence="1" id="KW-0175">Coiled coil</keyword>
<dbReference type="RefSeq" id="WP_201326989.1">
    <property type="nucleotide sequence ID" value="NZ_AP017470.1"/>
</dbReference>
<evidence type="ECO:0000313" key="3">
    <source>
        <dbReference type="EMBL" id="BBB32686.1"/>
    </source>
</evidence>
<evidence type="ECO:0000256" key="1">
    <source>
        <dbReference type="SAM" id="Coils"/>
    </source>
</evidence>
<protein>
    <recommendedName>
        <fullName evidence="2">Dynamin N-terminal domain-containing protein</fullName>
    </recommendedName>
</protein>
<evidence type="ECO:0000259" key="2">
    <source>
        <dbReference type="Pfam" id="PF00350"/>
    </source>
</evidence>
<dbReference type="AlphaFoldDB" id="A0A7R6SYL4"/>
<dbReference type="Proteomes" id="UP000595564">
    <property type="component" value="Chromosome"/>
</dbReference>
<dbReference type="CDD" id="cd09912">
    <property type="entry name" value="DLP_2"/>
    <property type="match status" value="1"/>
</dbReference>
<sequence length="599" mass="68677">MVNSHSPSPKICDCLAFIEKSKSVIGNLKGDFFENELKKLTLLEERFSEGRLNLAVLGQFKRGKSTLLNALLGVDVLPSAVVPLTAIPTFLKSGKNLSAKIVFNSERKPEIFEVENISQLRVFVGQFVTEENNPENEKNVLEVEIKIPDNPLLKNRVVLIDTPGIGSTYKHNTEATLNFLPQCDAALFVVSSDPPITEVELDFLKKVKEKVPRLFFVLNKIDYLDEDERGEVLDFLKKNLEKAGIDGNLKVFPVSAKQALKGKLKNDENLLISSNIQEIEEHLVGFLAKEKSEALSKAIALKVLHSLNEVLLNVDIELKSLLMPIDVLEEKLTLFERKIDELKYEKQAAFDLLKGDNNRLHQFLEEYSSELREKSEEYLEGVMDEVIASSNKEKIDEIEIRNKLAEVIPVFFEKKMGETTELFEKKVSDLLNRHKERANSLIISIKNIAAELFDVSYSKLQEDRLFELTHEPYWVTHKWNTTFNPIPPAVVDKVMPLKVRNRRIVKRIKEQIHSLVISNIENIRWSIYQSIDKSFRTFERTLEEKFDTTLKSTYGAVKLAMKKRVEQKEKVEKDIENLELIKQRLNGLIDELNLFLKSG</sequence>
<dbReference type="PANTHER" id="PTHR43681">
    <property type="entry name" value="TRANSMEMBRANE GTPASE FZO"/>
    <property type="match status" value="1"/>
</dbReference>
<reference evidence="3 4" key="1">
    <citation type="journal article" date="2012" name="Extremophiles">
        <title>Thermotomaculum hydrothermale gen. nov., sp. nov., a novel heterotrophic thermophile within the phylum Acidobacteria from a deep-sea hydrothermal vent chimney in the Southern Okinawa Trough.</title>
        <authorList>
            <person name="Izumi H."/>
            <person name="Nunoura T."/>
            <person name="Miyazaki M."/>
            <person name="Mino S."/>
            <person name="Toki T."/>
            <person name="Takai K."/>
            <person name="Sako Y."/>
            <person name="Sawabe T."/>
            <person name="Nakagawa S."/>
        </authorList>
    </citation>
    <scope>NUCLEOTIDE SEQUENCE [LARGE SCALE GENOMIC DNA]</scope>
    <source>
        <strain evidence="3 4">AC55</strain>
    </source>
</reference>